<evidence type="ECO:0000256" key="1">
    <source>
        <dbReference type="SAM" id="MobiDB-lite"/>
    </source>
</evidence>
<evidence type="ECO:0000259" key="2">
    <source>
        <dbReference type="Pfam" id="PF19054"/>
    </source>
</evidence>
<protein>
    <submittedName>
        <fullName evidence="3">DUF5753 domain-containing protein</fullName>
    </submittedName>
</protein>
<evidence type="ECO:0000313" key="3">
    <source>
        <dbReference type="EMBL" id="MFD0901775.1"/>
    </source>
</evidence>
<evidence type="ECO:0000313" key="4">
    <source>
        <dbReference type="Proteomes" id="UP001596972"/>
    </source>
</evidence>
<organism evidence="3 4">
    <name type="scientific">Actinomadura sediminis</name>
    <dbReference type="NCBI Taxonomy" id="1038904"/>
    <lineage>
        <taxon>Bacteria</taxon>
        <taxon>Bacillati</taxon>
        <taxon>Actinomycetota</taxon>
        <taxon>Actinomycetes</taxon>
        <taxon>Streptosporangiales</taxon>
        <taxon>Thermomonosporaceae</taxon>
        <taxon>Actinomadura</taxon>
    </lineage>
</organism>
<accession>A0ABW3EQ55</accession>
<feature type="region of interest" description="Disordered" evidence="1">
    <location>
        <begin position="111"/>
        <end position="133"/>
    </location>
</feature>
<dbReference type="RefSeq" id="WP_378298984.1">
    <property type="nucleotide sequence ID" value="NZ_JBHTJA010000025.1"/>
</dbReference>
<gene>
    <name evidence="3" type="ORF">ACFQ11_15350</name>
</gene>
<keyword evidence="4" id="KW-1185">Reference proteome</keyword>
<proteinExistence type="predicted"/>
<dbReference type="Proteomes" id="UP001596972">
    <property type="component" value="Unassembled WGS sequence"/>
</dbReference>
<reference evidence="4" key="1">
    <citation type="journal article" date="2019" name="Int. J. Syst. Evol. Microbiol.">
        <title>The Global Catalogue of Microorganisms (GCM) 10K type strain sequencing project: providing services to taxonomists for standard genome sequencing and annotation.</title>
        <authorList>
            <consortium name="The Broad Institute Genomics Platform"/>
            <consortium name="The Broad Institute Genome Sequencing Center for Infectious Disease"/>
            <person name="Wu L."/>
            <person name="Ma J."/>
        </authorList>
    </citation>
    <scope>NUCLEOTIDE SEQUENCE [LARGE SCALE GENOMIC DNA]</scope>
    <source>
        <strain evidence="4">JCM 31202</strain>
    </source>
</reference>
<dbReference type="Pfam" id="PF19054">
    <property type="entry name" value="DUF5753"/>
    <property type="match status" value="1"/>
</dbReference>
<sequence length="335" mass="37751">MDPRRAEILAEFRGFLESAIEIAKVNFATAERFSQQLTGRPGAHGAPLKFVSKSTLHAHVRGTRRQKLPMWPWVVNLWAVLVAAAVENKVDPAPLGTLKDWQDVYDRTESGLRGLGKETPAAESRPPAPPPDPDFELVPSWWTSYADVVDPSFRRYLNLEPLCGDVRCYENVYIPGLLQTEEYTEAVVRLRHGDASDAEVRRRVELRMLRQKLMPYGGRRVWALLHGTALANPAIDPAVMQRQLRHLLDAPSHMPVQVVPLNARAAHLASGPITVLRFDHGGIPDTVYLEHDDGALYPADLHIRAEYLKRFNNLAILAHPRHVSRHIIERLINAM</sequence>
<dbReference type="InterPro" id="IPR043917">
    <property type="entry name" value="DUF5753"/>
</dbReference>
<name>A0ABW3EQ55_9ACTN</name>
<comment type="caution">
    <text evidence="3">The sequence shown here is derived from an EMBL/GenBank/DDBJ whole genome shotgun (WGS) entry which is preliminary data.</text>
</comment>
<dbReference type="EMBL" id="JBHTJA010000025">
    <property type="protein sequence ID" value="MFD0901775.1"/>
    <property type="molecule type" value="Genomic_DNA"/>
</dbReference>
<feature type="domain" description="DUF5753" evidence="2">
    <location>
        <begin position="153"/>
        <end position="330"/>
    </location>
</feature>